<dbReference type="Proteomes" id="UP000240760">
    <property type="component" value="Unassembled WGS sequence"/>
</dbReference>
<feature type="region of interest" description="Disordered" evidence="1">
    <location>
        <begin position="110"/>
        <end position="165"/>
    </location>
</feature>
<name>A0A2T4BWT2_TRILO</name>
<proteinExistence type="predicted"/>
<evidence type="ECO:0000256" key="1">
    <source>
        <dbReference type="SAM" id="MobiDB-lite"/>
    </source>
</evidence>
<feature type="compositionally biased region" description="Basic and acidic residues" evidence="1">
    <location>
        <begin position="152"/>
        <end position="165"/>
    </location>
</feature>
<accession>A0A2T4BWT2</accession>
<dbReference type="OrthoDB" id="4775141at2759"/>
<evidence type="ECO:0000313" key="2">
    <source>
        <dbReference type="EMBL" id="PTB73798.1"/>
    </source>
</evidence>
<feature type="compositionally biased region" description="Basic and acidic residues" evidence="1">
    <location>
        <begin position="113"/>
        <end position="122"/>
    </location>
</feature>
<protein>
    <submittedName>
        <fullName evidence="2">Uncharacterized protein</fullName>
    </submittedName>
</protein>
<organism evidence="2 3">
    <name type="scientific">Trichoderma longibrachiatum ATCC 18648</name>
    <dbReference type="NCBI Taxonomy" id="983965"/>
    <lineage>
        <taxon>Eukaryota</taxon>
        <taxon>Fungi</taxon>
        <taxon>Dikarya</taxon>
        <taxon>Ascomycota</taxon>
        <taxon>Pezizomycotina</taxon>
        <taxon>Sordariomycetes</taxon>
        <taxon>Hypocreomycetidae</taxon>
        <taxon>Hypocreales</taxon>
        <taxon>Hypocreaceae</taxon>
        <taxon>Trichoderma</taxon>
    </lineage>
</organism>
<sequence>MNSPKCLDFLYDFEKKEFILRFGKRDQAQLYQATNNEARILEDYPNDVWLPLPLGITSLRNSSMGMAVVFQSNTHATNWQKRIRLGSIDNTSKEVSAVYLKQDWSPEEIEEELNVKRPDPRPRPQSGGSNIQRGTSTGRFGGGIQKASRRRTPPERRSASGERKG</sequence>
<dbReference type="STRING" id="983965.A0A2T4BWT2"/>
<dbReference type="AlphaFoldDB" id="A0A2T4BWT2"/>
<feature type="compositionally biased region" description="Polar residues" evidence="1">
    <location>
        <begin position="126"/>
        <end position="138"/>
    </location>
</feature>
<dbReference type="EMBL" id="KZ679137">
    <property type="protein sequence ID" value="PTB73798.1"/>
    <property type="molecule type" value="Genomic_DNA"/>
</dbReference>
<evidence type="ECO:0000313" key="3">
    <source>
        <dbReference type="Proteomes" id="UP000240760"/>
    </source>
</evidence>
<gene>
    <name evidence="2" type="ORF">M440DRAFT_1404004</name>
</gene>
<keyword evidence="3" id="KW-1185">Reference proteome</keyword>
<reference evidence="2 3" key="1">
    <citation type="submission" date="2016-07" db="EMBL/GenBank/DDBJ databases">
        <title>Multiple horizontal gene transfer events from other fungi enriched the ability of initially mycotrophic Trichoderma (Ascomycota) to feed on dead plant biomass.</title>
        <authorList>
            <consortium name="DOE Joint Genome Institute"/>
            <person name="Aerts A."/>
            <person name="Atanasova L."/>
            <person name="Chenthamara K."/>
            <person name="Zhang J."/>
            <person name="Grujic M."/>
            <person name="Henrissat B."/>
            <person name="Kuo A."/>
            <person name="Salamov A."/>
            <person name="Lipzen A."/>
            <person name="Labutti K."/>
            <person name="Barry K."/>
            <person name="Miao Y."/>
            <person name="Rahimi M.J."/>
            <person name="Shen Q."/>
            <person name="Grigoriev I.V."/>
            <person name="Kubicek C.P."/>
            <person name="Druzhinina I.S."/>
        </authorList>
    </citation>
    <scope>NUCLEOTIDE SEQUENCE [LARGE SCALE GENOMIC DNA]</scope>
    <source>
        <strain evidence="2 3">ATCC 18648</strain>
    </source>
</reference>